<keyword evidence="1" id="KW-0732">Signal</keyword>
<gene>
    <name evidence="3" type="ORF">FKV23_05745</name>
</gene>
<sequence length="413" mass="45340">MCWPVPPCFWNFPMNHRLFLLVAALATGFVIAGCDRSDPTAVGEDAAVVDAGDPISLRHARNMTLERHEGFVVARFKAASATGQDAAQERSMTVVLAPAEGPTPELRGDLRGATVIRTPVQRIASNAGSDEAFLVQLGIKDRLVAVGGLGSFDDDIRRKARAGEIGQVGYNWHAPPNLDVLLATRPDVFLMRLSDPAHTPVMLRAQGLGIAVLPTLAEEEQDYLARAEWIRLYGILTGTEERAERIFAEVEARVAELKAQVADRPKPRVLWAYPNGADRWIATVRGAEASYISDAGGINLMARPEDPDRDSAETVSTEAILPLGDEADVWLIGDIHAVPPRNPAIERGFRAWREGRLYGNTGRVAANANAYDWYQTALVRPDWVLSDFVKALHPDLVDEPFRFLKPLPQGQYQ</sequence>
<dbReference type="EMBL" id="CP041242">
    <property type="protein sequence ID" value="QDH69649.1"/>
    <property type="molecule type" value="Genomic_DNA"/>
</dbReference>
<name>A0A514BRL2_9GAMM</name>
<dbReference type="InterPro" id="IPR050902">
    <property type="entry name" value="ABC_Transporter_SBP"/>
</dbReference>
<dbReference type="PROSITE" id="PS50983">
    <property type="entry name" value="FE_B12_PBP"/>
    <property type="match status" value="1"/>
</dbReference>
<dbReference type="PANTHER" id="PTHR30535:SF34">
    <property type="entry name" value="MOLYBDATE-BINDING PROTEIN MOLA"/>
    <property type="match status" value="1"/>
</dbReference>
<dbReference type="PANTHER" id="PTHR30535">
    <property type="entry name" value="VITAMIN B12-BINDING PROTEIN"/>
    <property type="match status" value="1"/>
</dbReference>
<dbReference type="Gene3D" id="3.40.50.1980">
    <property type="entry name" value="Nitrogenase molybdenum iron protein domain"/>
    <property type="match status" value="2"/>
</dbReference>
<accession>A0A514BRL2</accession>
<feature type="domain" description="Fe/B12 periplasmic-binding" evidence="2">
    <location>
        <begin position="122"/>
        <end position="396"/>
    </location>
</feature>
<evidence type="ECO:0000313" key="4">
    <source>
        <dbReference type="Proteomes" id="UP000317199"/>
    </source>
</evidence>
<organism evidence="3 4">
    <name type="scientific">Marilutibacter alkalisoli</name>
    <dbReference type="NCBI Taxonomy" id="2591633"/>
    <lineage>
        <taxon>Bacteria</taxon>
        <taxon>Pseudomonadati</taxon>
        <taxon>Pseudomonadota</taxon>
        <taxon>Gammaproteobacteria</taxon>
        <taxon>Lysobacterales</taxon>
        <taxon>Lysobacteraceae</taxon>
        <taxon>Marilutibacter</taxon>
    </lineage>
</organism>
<evidence type="ECO:0000313" key="3">
    <source>
        <dbReference type="EMBL" id="QDH69649.1"/>
    </source>
</evidence>
<reference evidence="3 4" key="1">
    <citation type="submission" date="2019-06" db="EMBL/GenBank/DDBJ databases">
        <title>Lysobacter alkalisoli sp. nov. isolated from saline-alkali soil.</title>
        <authorList>
            <person name="Sun J.-Q."/>
            <person name="Xu L."/>
        </authorList>
    </citation>
    <scope>NUCLEOTIDE SEQUENCE [LARGE SCALE GENOMIC DNA]</scope>
    <source>
        <strain evidence="3 4">SJ-36</strain>
    </source>
</reference>
<dbReference type="Proteomes" id="UP000317199">
    <property type="component" value="Chromosome"/>
</dbReference>
<protein>
    <submittedName>
        <fullName evidence="3">ABC transporter substrate-binding protein</fullName>
    </submittedName>
</protein>
<dbReference type="AlphaFoldDB" id="A0A514BRL2"/>
<keyword evidence="4" id="KW-1185">Reference proteome</keyword>
<dbReference type="Pfam" id="PF01497">
    <property type="entry name" value="Peripla_BP_2"/>
    <property type="match status" value="1"/>
</dbReference>
<dbReference type="GO" id="GO:0071281">
    <property type="term" value="P:cellular response to iron ion"/>
    <property type="evidence" value="ECO:0007669"/>
    <property type="project" value="TreeGrafter"/>
</dbReference>
<feature type="signal peptide" evidence="1">
    <location>
        <begin position="1"/>
        <end position="32"/>
    </location>
</feature>
<dbReference type="KEGG" id="lyj:FKV23_05745"/>
<dbReference type="OrthoDB" id="9812528at2"/>
<evidence type="ECO:0000256" key="1">
    <source>
        <dbReference type="SAM" id="SignalP"/>
    </source>
</evidence>
<dbReference type="SUPFAM" id="SSF53807">
    <property type="entry name" value="Helical backbone' metal receptor"/>
    <property type="match status" value="1"/>
</dbReference>
<dbReference type="InterPro" id="IPR002491">
    <property type="entry name" value="ABC_transptr_periplasmic_BD"/>
</dbReference>
<feature type="chain" id="PRO_5022071098" evidence="1">
    <location>
        <begin position="33"/>
        <end position="413"/>
    </location>
</feature>
<proteinExistence type="predicted"/>
<evidence type="ECO:0000259" key="2">
    <source>
        <dbReference type="PROSITE" id="PS50983"/>
    </source>
</evidence>